<dbReference type="InterPro" id="IPR030382">
    <property type="entry name" value="MeTrfase_TRM5/TYW2"/>
</dbReference>
<evidence type="ECO:0000313" key="9">
    <source>
        <dbReference type="Proteomes" id="UP001159428"/>
    </source>
</evidence>
<protein>
    <recommendedName>
        <fullName evidence="2">tRNA(Phe) (4-demethylwyosine(37)-C(7)) aminocarboxypropyltransferase</fullName>
        <ecNumber evidence="2">2.5.1.114</ecNumber>
    </recommendedName>
</protein>
<dbReference type="PANTHER" id="PTHR23245">
    <property type="entry name" value="TRNA METHYLTRANSFERASE"/>
    <property type="match status" value="1"/>
</dbReference>
<accession>A0AAU9VJE3</accession>
<dbReference type="GO" id="GO:0102522">
    <property type="term" value="F:tRNA 4-demethylwyosine alpha-amino-alpha-carboxypropyltransferase activity"/>
    <property type="evidence" value="ECO:0007669"/>
    <property type="project" value="UniProtKB-EC"/>
</dbReference>
<dbReference type="Proteomes" id="UP001159428">
    <property type="component" value="Unassembled WGS sequence"/>
</dbReference>
<comment type="catalytic activity">
    <reaction evidence="6">
        <text>4-demethylwyosine(37) in tRNA(Phe) + S-adenosyl-L-methionine = 4-demethyl-7-[(3S)-3-amino-3-carboxypropyl]wyosine(37) in tRNA(Phe) + S-methyl-5'-thioadenosine + H(+)</text>
        <dbReference type="Rhea" id="RHEA:36355"/>
        <dbReference type="Rhea" id="RHEA-COMP:10164"/>
        <dbReference type="Rhea" id="RHEA-COMP:10378"/>
        <dbReference type="ChEBI" id="CHEBI:15378"/>
        <dbReference type="ChEBI" id="CHEBI:17509"/>
        <dbReference type="ChEBI" id="CHEBI:59789"/>
        <dbReference type="ChEBI" id="CHEBI:64315"/>
        <dbReference type="ChEBI" id="CHEBI:73550"/>
        <dbReference type="EC" id="2.5.1.114"/>
    </reaction>
</comment>
<dbReference type="GO" id="GO:0031591">
    <property type="term" value="P:wybutosine biosynthetic process"/>
    <property type="evidence" value="ECO:0007669"/>
    <property type="project" value="TreeGrafter"/>
</dbReference>
<dbReference type="SUPFAM" id="SSF53335">
    <property type="entry name" value="S-adenosyl-L-methionine-dependent methyltransferases"/>
    <property type="match status" value="1"/>
</dbReference>
<comment type="pathway">
    <text evidence="1">tRNA modification; wybutosine-tRNA(Phe) biosynthesis.</text>
</comment>
<dbReference type="Gene3D" id="3.40.50.150">
    <property type="entry name" value="Vaccinia Virus protein VP39"/>
    <property type="match status" value="1"/>
</dbReference>
<keyword evidence="4" id="KW-0949">S-adenosyl-L-methionine</keyword>
<organism evidence="8 9">
    <name type="scientific">Pocillopora meandrina</name>
    <dbReference type="NCBI Taxonomy" id="46732"/>
    <lineage>
        <taxon>Eukaryota</taxon>
        <taxon>Metazoa</taxon>
        <taxon>Cnidaria</taxon>
        <taxon>Anthozoa</taxon>
        <taxon>Hexacorallia</taxon>
        <taxon>Scleractinia</taxon>
        <taxon>Astrocoeniina</taxon>
        <taxon>Pocilloporidae</taxon>
        <taxon>Pocillopora</taxon>
    </lineage>
</organism>
<dbReference type="FunFam" id="3.30.300.110:FF:000002">
    <property type="entry name" value="tRNA wybutosine-synthesizing protein 2 homolog"/>
    <property type="match status" value="1"/>
</dbReference>
<dbReference type="Pfam" id="PF25133">
    <property type="entry name" value="TYW2_N_2"/>
    <property type="match status" value="1"/>
</dbReference>
<dbReference type="CDD" id="cd02440">
    <property type="entry name" value="AdoMet_MTases"/>
    <property type="match status" value="1"/>
</dbReference>
<evidence type="ECO:0000313" key="8">
    <source>
        <dbReference type="EMBL" id="CAH3031020.1"/>
    </source>
</evidence>
<dbReference type="EMBL" id="CALNXJ010000001">
    <property type="protein sequence ID" value="CAH3031020.1"/>
    <property type="molecule type" value="Genomic_DNA"/>
</dbReference>
<feature type="domain" description="SAM-dependent methyltransferase TRM5/TYW2-type" evidence="7">
    <location>
        <begin position="118"/>
        <end position="326"/>
    </location>
</feature>
<proteinExistence type="predicted"/>
<evidence type="ECO:0000256" key="2">
    <source>
        <dbReference type="ARBA" id="ARBA00012265"/>
    </source>
</evidence>
<dbReference type="AlphaFoldDB" id="A0AAU9VJE3"/>
<dbReference type="Pfam" id="PF02475">
    <property type="entry name" value="TRM5-TYW2_MTfase"/>
    <property type="match status" value="1"/>
</dbReference>
<evidence type="ECO:0000256" key="5">
    <source>
        <dbReference type="ARBA" id="ARBA00022694"/>
    </source>
</evidence>
<comment type="caution">
    <text evidence="8">The sequence shown here is derived from an EMBL/GenBank/DDBJ whole genome shotgun (WGS) entry which is preliminary data.</text>
</comment>
<dbReference type="PROSITE" id="PS51684">
    <property type="entry name" value="SAM_MT_TRM5_TYW2"/>
    <property type="match status" value="1"/>
</dbReference>
<sequence length="326" mass="37053">MSWVFVTSKVNGQKARKYFEDRGQYDKERKVTKSSTNEVMIPLQQEPAQKLNEQSGKSDTSWLVPFEGRVECIDADKLIVRLGRLSPQEKLKIALDNLLYMNGRTFDGLLPDDIPSHWEQHGDLILLPENSFTSEKWRDFDGELWRTVAKSLGVTKLAKKSAICRDGFRTPKVTMLLGENGWVTHTDNGIKYTFDVTKCMFSSGNITEKIRVGNFDCSGQTVVDLYAGIGYFVLPYLVHAKAAMVHACEWNENAVEALRRNLKLNGVDKQCVIHEGDNLKFPLRGVADHVNLGLIPLVRLDGRWLVLHFVLIEEGGYMFMEMSHQI</sequence>
<dbReference type="Gene3D" id="3.30.300.110">
    <property type="entry name" value="Met-10+ protein-like domains"/>
    <property type="match status" value="1"/>
</dbReference>
<reference evidence="8 9" key="1">
    <citation type="submission" date="2022-05" db="EMBL/GenBank/DDBJ databases">
        <authorList>
            <consortium name="Genoscope - CEA"/>
            <person name="William W."/>
        </authorList>
    </citation>
    <scope>NUCLEOTIDE SEQUENCE [LARGE SCALE GENOMIC DNA]</scope>
</reference>
<keyword evidence="9" id="KW-1185">Reference proteome</keyword>
<gene>
    <name evidence="8" type="ORF">PMEA_00000354</name>
</gene>
<evidence type="ECO:0000259" key="7">
    <source>
        <dbReference type="PROSITE" id="PS51684"/>
    </source>
</evidence>
<keyword evidence="3" id="KW-0808">Transferase</keyword>
<dbReference type="GO" id="GO:0030488">
    <property type="term" value="P:tRNA methylation"/>
    <property type="evidence" value="ECO:0007669"/>
    <property type="project" value="TreeGrafter"/>
</dbReference>
<dbReference type="EC" id="2.5.1.114" evidence="2"/>
<evidence type="ECO:0000256" key="4">
    <source>
        <dbReference type="ARBA" id="ARBA00022691"/>
    </source>
</evidence>
<dbReference type="InterPro" id="IPR056743">
    <property type="entry name" value="TRM5-TYW2-like_MTfase"/>
</dbReference>
<name>A0AAU9VJE3_9CNID</name>
<dbReference type="InterPro" id="IPR056744">
    <property type="entry name" value="TRM5/TYW2-like_N"/>
</dbReference>
<dbReference type="PANTHER" id="PTHR23245:SF25">
    <property type="entry name" value="TRNA WYBUTOSINE-SYNTHESIZING PROTEIN 2 HOMOLOG"/>
    <property type="match status" value="1"/>
</dbReference>
<dbReference type="GO" id="GO:0005737">
    <property type="term" value="C:cytoplasm"/>
    <property type="evidence" value="ECO:0007669"/>
    <property type="project" value="TreeGrafter"/>
</dbReference>
<dbReference type="GO" id="GO:0008175">
    <property type="term" value="F:tRNA methyltransferase activity"/>
    <property type="evidence" value="ECO:0007669"/>
    <property type="project" value="TreeGrafter"/>
</dbReference>
<keyword evidence="5" id="KW-0819">tRNA processing</keyword>
<evidence type="ECO:0000256" key="6">
    <source>
        <dbReference type="ARBA" id="ARBA00049400"/>
    </source>
</evidence>
<dbReference type="InterPro" id="IPR029063">
    <property type="entry name" value="SAM-dependent_MTases_sf"/>
</dbReference>
<evidence type="ECO:0000256" key="1">
    <source>
        <dbReference type="ARBA" id="ARBA00004797"/>
    </source>
</evidence>
<evidence type="ECO:0000256" key="3">
    <source>
        <dbReference type="ARBA" id="ARBA00022679"/>
    </source>
</evidence>